<evidence type="ECO:0000256" key="1">
    <source>
        <dbReference type="ARBA" id="ARBA00022679"/>
    </source>
</evidence>
<evidence type="ECO:0000256" key="2">
    <source>
        <dbReference type="ARBA" id="ARBA00023315"/>
    </source>
</evidence>
<keyword evidence="1" id="KW-0808">Transferase</keyword>
<dbReference type="PROSITE" id="PS51186">
    <property type="entry name" value="GNAT"/>
    <property type="match status" value="1"/>
</dbReference>
<feature type="domain" description="N-acetyltransferase" evidence="3">
    <location>
        <begin position="2"/>
        <end position="167"/>
    </location>
</feature>
<dbReference type="Pfam" id="PF13420">
    <property type="entry name" value="Acetyltransf_4"/>
    <property type="match status" value="1"/>
</dbReference>
<name>A0A0Q9Y0F3_9BACI</name>
<dbReference type="InterPro" id="IPR000182">
    <property type="entry name" value="GNAT_dom"/>
</dbReference>
<comment type="caution">
    <text evidence="4">The sequence shown here is derived from an EMBL/GenBank/DDBJ whole genome shotgun (WGS) entry which is preliminary data.</text>
</comment>
<dbReference type="Gene3D" id="3.40.630.30">
    <property type="match status" value="1"/>
</dbReference>
<dbReference type="GO" id="GO:0016747">
    <property type="term" value="F:acyltransferase activity, transferring groups other than amino-acyl groups"/>
    <property type="evidence" value="ECO:0007669"/>
    <property type="project" value="InterPro"/>
</dbReference>
<organism evidence="4 5">
    <name type="scientific">Lederbergia galactosidilytica</name>
    <dbReference type="NCBI Taxonomy" id="217031"/>
    <lineage>
        <taxon>Bacteria</taxon>
        <taxon>Bacillati</taxon>
        <taxon>Bacillota</taxon>
        <taxon>Bacilli</taxon>
        <taxon>Bacillales</taxon>
        <taxon>Bacillaceae</taxon>
        <taxon>Lederbergia</taxon>
    </lineage>
</organism>
<dbReference type="PANTHER" id="PTHR42919">
    <property type="entry name" value="N-ALPHA-ACETYLTRANSFERASE"/>
    <property type="match status" value="1"/>
</dbReference>
<accession>A0A0Q9Y0F3</accession>
<evidence type="ECO:0000313" key="4">
    <source>
        <dbReference type="EMBL" id="KRG14429.1"/>
    </source>
</evidence>
<evidence type="ECO:0000313" key="5">
    <source>
        <dbReference type="Proteomes" id="UP000053881"/>
    </source>
</evidence>
<dbReference type="PANTHER" id="PTHR42919:SF8">
    <property type="entry name" value="N-ALPHA-ACETYLTRANSFERASE 50"/>
    <property type="match status" value="1"/>
</dbReference>
<dbReference type="InterPro" id="IPR016181">
    <property type="entry name" value="Acyl_CoA_acyltransferase"/>
</dbReference>
<dbReference type="InterPro" id="IPR051556">
    <property type="entry name" value="N-term/lysine_N-AcTrnsfr"/>
</dbReference>
<keyword evidence="2" id="KW-0012">Acyltransferase</keyword>
<dbReference type="Proteomes" id="UP000053881">
    <property type="component" value="Unassembled WGS sequence"/>
</dbReference>
<sequence>MAKIRLLVPADAENYSKIRLEALRYNADSFATTYSEEKGNPIEKYKSRFRSDTSFTLGAFEGDSLVGIITLVREQYYKLRHRANIVAMYVTPAKRKQGVGKSLLKEVIKLAKNINGVEQLYLTVITTNRAAIELYSTLGFTVFAIEEKAMKLEGYYLDEQHMVLFLEK</sequence>
<dbReference type="PATRIC" id="fig|217031.4.peg.2021"/>
<dbReference type="SUPFAM" id="SSF55729">
    <property type="entry name" value="Acyl-CoA N-acyltransferases (Nat)"/>
    <property type="match status" value="1"/>
</dbReference>
<dbReference type="EMBL" id="LGPB01000063">
    <property type="protein sequence ID" value="KRG14429.1"/>
    <property type="molecule type" value="Genomic_DNA"/>
</dbReference>
<evidence type="ECO:0000259" key="3">
    <source>
        <dbReference type="PROSITE" id="PS51186"/>
    </source>
</evidence>
<dbReference type="CDD" id="cd04301">
    <property type="entry name" value="NAT_SF"/>
    <property type="match status" value="1"/>
</dbReference>
<gene>
    <name evidence="4" type="ORF">ACA29_06035</name>
</gene>
<reference evidence="4 5" key="1">
    <citation type="submission" date="2015-06" db="EMBL/GenBank/DDBJ databases">
        <title>Genome sequencing project of Bacillus galactosidilyticus PL133.</title>
        <authorList>
            <person name="Gaiero J."/>
            <person name="Nicol R."/>
            <person name="Habash M."/>
        </authorList>
    </citation>
    <scope>NUCLEOTIDE SEQUENCE [LARGE SCALE GENOMIC DNA]</scope>
    <source>
        <strain evidence="4 5">PL133</strain>
    </source>
</reference>
<protein>
    <recommendedName>
        <fullName evidence="3">N-acetyltransferase domain-containing protein</fullName>
    </recommendedName>
</protein>
<dbReference type="AlphaFoldDB" id="A0A0Q9Y0F3"/>
<proteinExistence type="predicted"/>